<sequence>MNGEHTMADPKVPSPKSQQLALQMRAFIDERLGEDGTIEPLDLFARLIKKVENGVFEGPPPEVSQVQAYVKMAQKQQTRCNEACFGVMCKQHHKHGMLVPNLGTTPLFDLDSPVLHYWMATFLFNVTHDVPHCSTSTVPTTSENKNILSLCLVSLTAAAKNSMGVLLYISIQLCWSHVCQNVKDHITKAKLAPVTIGIIFRDLSTLHIARPEEEYLVQRAHVLAAWRSASTFCSSFQVVADHIIKLDTTSKVFVLTNVSHATGLCHHHQPLGAVPSYFKIGNKAPKVMSTEMLERLDTFRLGFIHVRSTFSSTPVVSEWLKAPYKLTVRNKQLCATSIGSSSDMPVQLMTILHHPRKPFSDRHSDDADGFYFDDPSKVSKP</sequence>
<dbReference type="OrthoDB" id="128837at2759"/>
<evidence type="ECO:0000313" key="1">
    <source>
        <dbReference type="EMBL" id="OWZ14179.1"/>
    </source>
</evidence>
<accession>A0A225WAK7</accession>
<reference evidence="2" key="1">
    <citation type="submission" date="2017-03" db="EMBL/GenBank/DDBJ databases">
        <title>Phytopthora megakarya and P. palmivora, two closely related causual agents of cacao black pod achieved similar genome size and gene model numbers by different mechanisms.</title>
        <authorList>
            <person name="Ali S."/>
            <person name="Shao J."/>
            <person name="Larry D.J."/>
            <person name="Kronmiller B."/>
            <person name="Shen D."/>
            <person name="Strem M.D."/>
            <person name="Melnick R.L."/>
            <person name="Guiltinan M.J."/>
            <person name="Tyler B.M."/>
            <person name="Meinhardt L.W."/>
            <person name="Bailey B.A."/>
        </authorList>
    </citation>
    <scope>NUCLEOTIDE SEQUENCE [LARGE SCALE GENOMIC DNA]</scope>
    <source>
        <strain evidence="2">zdho120</strain>
    </source>
</reference>
<name>A0A225WAK7_9STRA</name>
<evidence type="ECO:0000313" key="2">
    <source>
        <dbReference type="Proteomes" id="UP000198211"/>
    </source>
</evidence>
<dbReference type="EMBL" id="NBNE01001396">
    <property type="protein sequence ID" value="OWZ14179.1"/>
    <property type="molecule type" value="Genomic_DNA"/>
</dbReference>
<proteinExistence type="predicted"/>
<dbReference type="Proteomes" id="UP000198211">
    <property type="component" value="Unassembled WGS sequence"/>
</dbReference>
<dbReference type="AlphaFoldDB" id="A0A225WAK7"/>
<keyword evidence="2" id="KW-1185">Reference proteome</keyword>
<organism evidence="1 2">
    <name type="scientific">Phytophthora megakarya</name>
    <dbReference type="NCBI Taxonomy" id="4795"/>
    <lineage>
        <taxon>Eukaryota</taxon>
        <taxon>Sar</taxon>
        <taxon>Stramenopiles</taxon>
        <taxon>Oomycota</taxon>
        <taxon>Peronosporomycetes</taxon>
        <taxon>Peronosporales</taxon>
        <taxon>Peronosporaceae</taxon>
        <taxon>Phytophthora</taxon>
    </lineage>
</organism>
<protein>
    <recommendedName>
        <fullName evidence="3">MULE transposase domain-containing protein</fullName>
    </recommendedName>
</protein>
<gene>
    <name evidence="1" type="ORF">PHMEG_00012382</name>
</gene>
<comment type="caution">
    <text evidence="1">The sequence shown here is derived from an EMBL/GenBank/DDBJ whole genome shotgun (WGS) entry which is preliminary data.</text>
</comment>
<evidence type="ECO:0008006" key="3">
    <source>
        <dbReference type="Google" id="ProtNLM"/>
    </source>
</evidence>